<accession>A7NMJ4</accession>
<dbReference type="InterPro" id="IPR002125">
    <property type="entry name" value="CMP_dCMP_dom"/>
</dbReference>
<protein>
    <submittedName>
        <fullName evidence="4">CMP/dCMP deaminase zinc-binding</fullName>
    </submittedName>
</protein>
<keyword evidence="1" id="KW-0479">Metal-binding</keyword>
<keyword evidence="5" id="KW-1185">Reference proteome</keyword>
<dbReference type="InterPro" id="IPR016192">
    <property type="entry name" value="APOBEC/CMP_deaminase_Zn-bd"/>
</dbReference>
<dbReference type="InterPro" id="IPR016193">
    <property type="entry name" value="Cytidine_deaminase-like"/>
</dbReference>
<dbReference type="Proteomes" id="UP000000263">
    <property type="component" value="Chromosome"/>
</dbReference>
<proteinExistence type="predicted"/>
<dbReference type="GO" id="GO:0047974">
    <property type="term" value="F:guanosine deaminase activity"/>
    <property type="evidence" value="ECO:0007669"/>
    <property type="project" value="TreeGrafter"/>
</dbReference>
<reference evidence="4 5" key="1">
    <citation type="submission" date="2007-08" db="EMBL/GenBank/DDBJ databases">
        <title>Complete sequence of Roseiflexus castenholzii DSM 13941.</title>
        <authorList>
            <consortium name="US DOE Joint Genome Institute"/>
            <person name="Copeland A."/>
            <person name="Lucas S."/>
            <person name="Lapidus A."/>
            <person name="Barry K."/>
            <person name="Glavina del Rio T."/>
            <person name="Dalin E."/>
            <person name="Tice H."/>
            <person name="Pitluck S."/>
            <person name="Thompson L.S."/>
            <person name="Brettin T."/>
            <person name="Bruce D."/>
            <person name="Detter J.C."/>
            <person name="Han C."/>
            <person name="Tapia R."/>
            <person name="Schmutz J."/>
            <person name="Larimer F."/>
            <person name="Land M."/>
            <person name="Hauser L."/>
            <person name="Kyrpides N."/>
            <person name="Mikhailova N."/>
            <person name="Bryant D.A."/>
            <person name="Hanada S."/>
            <person name="Tsukatani Y."/>
            <person name="Richardson P."/>
        </authorList>
    </citation>
    <scope>NUCLEOTIDE SEQUENCE [LARGE SCALE GENOMIC DNA]</scope>
    <source>
        <strain evidence="5">DSM 13941 / HLO8</strain>
    </source>
</reference>
<dbReference type="GO" id="GO:0006152">
    <property type="term" value="P:purine nucleoside catabolic process"/>
    <property type="evidence" value="ECO:0007669"/>
    <property type="project" value="TreeGrafter"/>
</dbReference>
<dbReference type="GO" id="GO:0008270">
    <property type="term" value="F:zinc ion binding"/>
    <property type="evidence" value="ECO:0007669"/>
    <property type="project" value="InterPro"/>
</dbReference>
<keyword evidence="2" id="KW-0862">Zinc</keyword>
<dbReference type="PANTHER" id="PTHR11079">
    <property type="entry name" value="CYTOSINE DEAMINASE FAMILY MEMBER"/>
    <property type="match status" value="1"/>
</dbReference>
<dbReference type="SUPFAM" id="SSF53927">
    <property type="entry name" value="Cytidine deaminase-like"/>
    <property type="match status" value="1"/>
</dbReference>
<evidence type="ECO:0000256" key="2">
    <source>
        <dbReference type="ARBA" id="ARBA00022833"/>
    </source>
</evidence>
<evidence type="ECO:0000259" key="3">
    <source>
        <dbReference type="PROSITE" id="PS51747"/>
    </source>
</evidence>
<organism evidence="4 5">
    <name type="scientific">Roseiflexus castenholzii (strain DSM 13941 / HLO8)</name>
    <dbReference type="NCBI Taxonomy" id="383372"/>
    <lineage>
        <taxon>Bacteria</taxon>
        <taxon>Bacillati</taxon>
        <taxon>Chloroflexota</taxon>
        <taxon>Chloroflexia</taxon>
        <taxon>Chloroflexales</taxon>
        <taxon>Roseiflexineae</taxon>
        <taxon>Roseiflexaceae</taxon>
        <taxon>Roseiflexus</taxon>
    </lineage>
</organism>
<name>A7NMJ4_ROSCS</name>
<dbReference type="STRING" id="383372.Rcas_2685"/>
<sequence>MNRHVSTLTITLPDWLNARLTAPIRLPSDEDRMRFVIDLARTNIAQGTGGPFAAAVFRSDDGVLVSAGVNSVTRLTNAVLHAEVVALMFAQARVGAYTLRAANTSYDLVTSCEPCAMCLGAILWSGVQRLVCGATRDDAERIGFDEGPVFPESYAYLERRGITVVRQVLRAEAANVLDHYRRSGGVVYNG</sequence>
<dbReference type="Gene3D" id="3.40.140.10">
    <property type="entry name" value="Cytidine Deaminase, domain 2"/>
    <property type="match status" value="1"/>
</dbReference>
<dbReference type="EMBL" id="CP000804">
    <property type="protein sequence ID" value="ABU58756.1"/>
    <property type="molecule type" value="Genomic_DNA"/>
</dbReference>
<dbReference type="HOGENOM" id="CLU_025810_5_2_0"/>
<evidence type="ECO:0000256" key="1">
    <source>
        <dbReference type="ARBA" id="ARBA00022723"/>
    </source>
</evidence>
<dbReference type="KEGG" id="rca:Rcas_2685"/>
<dbReference type="PROSITE" id="PS51747">
    <property type="entry name" value="CYT_DCMP_DEAMINASES_2"/>
    <property type="match status" value="1"/>
</dbReference>
<dbReference type="OrthoDB" id="9802676at2"/>
<dbReference type="PANTHER" id="PTHR11079:SF161">
    <property type="entry name" value="CMP_DCMP-TYPE DEAMINASE DOMAIN-CONTAINING PROTEIN"/>
    <property type="match status" value="1"/>
</dbReference>
<dbReference type="AlphaFoldDB" id="A7NMJ4"/>
<feature type="domain" description="CMP/dCMP-type deaminase" evidence="3">
    <location>
        <begin position="27"/>
        <end position="157"/>
    </location>
</feature>
<dbReference type="eggNOG" id="COG0590">
    <property type="taxonomic scope" value="Bacteria"/>
</dbReference>
<dbReference type="PROSITE" id="PS00903">
    <property type="entry name" value="CYT_DCMP_DEAMINASES_1"/>
    <property type="match status" value="1"/>
</dbReference>
<dbReference type="RefSeq" id="WP_012121180.1">
    <property type="nucleotide sequence ID" value="NC_009767.1"/>
</dbReference>
<evidence type="ECO:0000313" key="5">
    <source>
        <dbReference type="Proteomes" id="UP000000263"/>
    </source>
</evidence>
<gene>
    <name evidence="4" type="ordered locus">Rcas_2685</name>
</gene>
<dbReference type="Pfam" id="PF00383">
    <property type="entry name" value="dCMP_cyt_deam_1"/>
    <property type="match status" value="1"/>
</dbReference>
<dbReference type="CDD" id="cd01285">
    <property type="entry name" value="nucleoside_deaminase"/>
    <property type="match status" value="1"/>
</dbReference>
<evidence type="ECO:0000313" key="4">
    <source>
        <dbReference type="EMBL" id="ABU58756.1"/>
    </source>
</evidence>